<dbReference type="EC" id="5.3.1.25" evidence="5"/>
<dbReference type="PANTHER" id="PTHR37840:SF1">
    <property type="entry name" value="L-FUCOSE ISOMERASE"/>
    <property type="match status" value="1"/>
</dbReference>
<dbReference type="EMBL" id="QSOF01000053">
    <property type="protein sequence ID" value="RGI71658.1"/>
    <property type="molecule type" value="Genomic_DNA"/>
</dbReference>
<dbReference type="SUPFAM" id="SSF53743">
    <property type="entry name" value="FucI/AraA N-terminal and middle domains"/>
    <property type="match status" value="1"/>
</dbReference>
<keyword evidence="2" id="KW-0119">Carbohydrate metabolism</keyword>
<dbReference type="GO" id="GO:0019571">
    <property type="term" value="P:D-arabinose catabolic process"/>
    <property type="evidence" value="ECO:0007669"/>
    <property type="project" value="TreeGrafter"/>
</dbReference>
<gene>
    <name evidence="5" type="primary">fucI</name>
    <name evidence="5" type="ORF">DXD90_17595</name>
    <name evidence="4" type="ORF">DXD90_19285</name>
</gene>
<evidence type="ECO:0000313" key="4">
    <source>
        <dbReference type="EMBL" id="RGI71658.1"/>
    </source>
</evidence>
<dbReference type="Gene3D" id="3.40.50.1070">
    <property type="match status" value="1"/>
</dbReference>
<dbReference type="GO" id="GO:0042355">
    <property type="term" value="P:L-fucose catabolic process"/>
    <property type="evidence" value="ECO:0007669"/>
    <property type="project" value="TreeGrafter"/>
</dbReference>
<feature type="non-terminal residue" evidence="5">
    <location>
        <position position="117"/>
    </location>
</feature>
<dbReference type="GO" id="GO:0005737">
    <property type="term" value="C:cytoplasm"/>
    <property type="evidence" value="ECO:0007669"/>
    <property type="project" value="InterPro"/>
</dbReference>
<keyword evidence="1 5" id="KW-0413">Isomerase</keyword>
<evidence type="ECO:0000256" key="2">
    <source>
        <dbReference type="ARBA" id="ARBA00023277"/>
    </source>
</evidence>
<dbReference type="InterPro" id="IPR005763">
    <property type="entry name" value="Fucose_isomerase"/>
</dbReference>
<evidence type="ECO:0000313" key="5">
    <source>
        <dbReference type="EMBL" id="RGI72667.1"/>
    </source>
</evidence>
<dbReference type="GO" id="GO:0030145">
    <property type="term" value="F:manganese ion binding"/>
    <property type="evidence" value="ECO:0007669"/>
    <property type="project" value="InterPro"/>
</dbReference>
<dbReference type="EMBL" id="QSOF01000031">
    <property type="protein sequence ID" value="RGI72667.1"/>
    <property type="molecule type" value="Genomic_DNA"/>
</dbReference>
<comment type="caution">
    <text evidence="5">The sequence shown here is derived from an EMBL/GenBank/DDBJ whole genome shotgun (WGS) entry which is preliminary data.</text>
</comment>
<accession>A0A374MQ58</accession>
<dbReference type="AlphaFoldDB" id="A0A374MQ58"/>
<dbReference type="InterPro" id="IPR009015">
    <property type="entry name" value="Fucose_isomerase_N/cen_sf"/>
</dbReference>
<protein>
    <submittedName>
        <fullName evidence="5">L-fucose isomerase</fullName>
        <ecNumber evidence="5">5.3.1.25</ecNumber>
    </submittedName>
</protein>
<dbReference type="Proteomes" id="UP000263754">
    <property type="component" value="Unassembled WGS sequence"/>
</dbReference>
<name>A0A374MQ58_BACUN</name>
<reference evidence="5 6" key="1">
    <citation type="submission" date="2018-08" db="EMBL/GenBank/DDBJ databases">
        <title>A genome reference for cultivated species of the human gut microbiota.</title>
        <authorList>
            <person name="Zou Y."/>
            <person name="Xue W."/>
            <person name="Luo G."/>
        </authorList>
    </citation>
    <scope>NUCLEOTIDE SEQUENCE [LARGE SCALE GENOMIC DNA]</scope>
    <source>
        <strain evidence="5 6">TM10-17</strain>
    </source>
</reference>
<evidence type="ECO:0000256" key="1">
    <source>
        <dbReference type="ARBA" id="ARBA00023235"/>
    </source>
</evidence>
<dbReference type="InterPro" id="IPR012888">
    <property type="entry name" value="Fucose_iso_N1"/>
</dbReference>
<dbReference type="PANTHER" id="PTHR37840">
    <property type="entry name" value="L-FUCOSE ISOMERASE"/>
    <property type="match status" value="1"/>
</dbReference>
<dbReference type="GO" id="GO:0008790">
    <property type="term" value="F:arabinose isomerase activity"/>
    <property type="evidence" value="ECO:0007669"/>
    <property type="project" value="TreeGrafter"/>
</dbReference>
<dbReference type="GO" id="GO:0008736">
    <property type="term" value="F:L-fucose isomerase activity"/>
    <property type="evidence" value="ECO:0007669"/>
    <property type="project" value="UniProtKB-EC"/>
</dbReference>
<proteinExistence type="predicted"/>
<dbReference type="InterPro" id="IPR038391">
    <property type="entry name" value="Fucose_iso_dom1_sf"/>
</dbReference>
<evidence type="ECO:0000313" key="6">
    <source>
        <dbReference type="Proteomes" id="UP000263754"/>
    </source>
</evidence>
<feature type="domain" description="L-fucose isomerase N-terminal-1" evidence="3">
    <location>
        <begin position="10"/>
        <end position="117"/>
    </location>
</feature>
<evidence type="ECO:0000259" key="3">
    <source>
        <dbReference type="Pfam" id="PF07881"/>
    </source>
</evidence>
<organism evidence="5 6">
    <name type="scientific">Bacteroides uniformis</name>
    <dbReference type="NCBI Taxonomy" id="820"/>
    <lineage>
        <taxon>Bacteria</taxon>
        <taxon>Pseudomonadati</taxon>
        <taxon>Bacteroidota</taxon>
        <taxon>Bacteroidia</taxon>
        <taxon>Bacteroidales</taxon>
        <taxon>Bacteroidaceae</taxon>
        <taxon>Bacteroides</taxon>
    </lineage>
</organism>
<dbReference type="Pfam" id="PF07881">
    <property type="entry name" value="Fucose_iso_N1"/>
    <property type="match status" value="1"/>
</dbReference>
<sequence length="117" mass="12565">MRNSRLIGGKPKIGIRPIIDGRRGGIRESLEDMTMAMAHKVAELYSSVLRHSDGTSVECVIADTTIGGVAEAAMAAEKFRNSGVGVVLSVTPCWCYGFETIDMDGEMPKAIWGFNGT</sequence>